<dbReference type="InterPro" id="IPR003142">
    <property type="entry name" value="BPL_C"/>
</dbReference>
<dbReference type="InterPro" id="IPR036390">
    <property type="entry name" value="WH_DNA-bd_sf"/>
</dbReference>
<dbReference type="Pfam" id="PF03099">
    <property type="entry name" value="BPL_LplA_LipB"/>
    <property type="match status" value="1"/>
</dbReference>
<feature type="domain" description="BPL/LPL catalytic" evidence="5">
    <location>
        <begin position="68"/>
        <end position="262"/>
    </location>
</feature>
<dbReference type="Gene3D" id="2.30.30.100">
    <property type="match status" value="1"/>
</dbReference>
<dbReference type="HAMAP" id="MF_00978">
    <property type="entry name" value="Bifunct_BirA"/>
    <property type="match status" value="1"/>
</dbReference>
<keyword evidence="4" id="KW-0678">Repressor</keyword>
<comment type="similarity">
    <text evidence="4">Belongs to the biotin--protein ligase family.</text>
</comment>
<dbReference type="SUPFAM" id="SSF46785">
    <property type="entry name" value="Winged helix' DNA-binding domain"/>
    <property type="match status" value="1"/>
</dbReference>
<feature type="DNA-binding region" description="H-T-H motif" evidence="4">
    <location>
        <begin position="23"/>
        <end position="42"/>
    </location>
</feature>
<feature type="binding site" evidence="4">
    <location>
        <begin position="122"/>
        <end position="124"/>
    </location>
    <ligand>
        <name>biotin</name>
        <dbReference type="ChEBI" id="CHEBI:57586"/>
    </ligand>
</feature>
<keyword evidence="1 4" id="KW-0436">Ligase</keyword>
<dbReference type="EMBL" id="CP009416">
    <property type="protein sequence ID" value="AJD91280.1"/>
    <property type="molecule type" value="Genomic_DNA"/>
</dbReference>
<evidence type="ECO:0000256" key="2">
    <source>
        <dbReference type="ARBA" id="ARBA00023125"/>
    </source>
</evidence>
<reference evidence="6 7" key="1">
    <citation type="submission" date="2014-08" db="EMBL/GenBank/DDBJ databases">
        <title>Complete genome of a marine bacteria Jeotgalibacillus malaysiensis.</title>
        <authorList>
            <person name="Yaakop A.S."/>
            <person name="Chan K.-G."/>
            <person name="Goh K.M."/>
        </authorList>
    </citation>
    <scope>NUCLEOTIDE SEQUENCE [LARGE SCALE GENOMIC DNA]</scope>
    <source>
        <strain evidence="6 7">D5</strain>
    </source>
</reference>
<evidence type="ECO:0000256" key="1">
    <source>
        <dbReference type="ARBA" id="ARBA00022598"/>
    </source>
</evidence>
<sequence length="324" mass="36007">MASKIRESILEALSSSDNSYFSGQELADQAGCSRTAIWKHIEDLRSSGFMIESRRKKGYRLLGKTDELNENNLLVGLKTETLGRSVLFLESVESTQKIAHRLAQETAPEGTLVIAEEQVSGRGRMARSWHSPKGTGIWMSLLLRPSLPPQKAPQFTLIAAVAIVEAIKDKCDLDVDIKWPNDLLINGKKVTGILTELQADSEQIHSLIIGMGINVNQSAEDFSDDIREIATSLHIESDKTFSRAGIVQEILSNLEKYYAVYIKEGFEPIKEIWEKYAVTIGRQITARTLNKEIKGFASGITNEGVLKLIDETGETHLIYSADIE</sequence>
<evidence type="ECO:0000256" key="3">
    <source>
        <dbReference type="ARBA" id="ARBA00023267"/>
    </source>
</evidence>
<keyword evidence="2 4" id="KW-0238">DNA-binding</keyword>
<dbReference type="InterPro" id="IPR036388">
    <property type="entry name" value="WH-like_DNA-bd_sf"/>
</dbReference>
<feature type="binding site" evidence="4">
    <location>
        <position position="189"/>
    </location>
    <ligand>
        <name>biotin</name>
        <dbReference type="ChEBI" id="CHEBI:57586"/>
    </ligand>
</feature>
<dbReference type="Gene3D" id="3.30.930.10">
    <property type="entry name" value="Bira Bifunctional Protein, Domain 2"/>
    <property type="match status" value="1"/>
</dbReference>
<dbReference type="InterPro" id="IPR004143">
    <property type="entry name" value="BPL_LPL_catalytic"/>
</dbReference>
<comment type="function">
    <text evidence="4">Acts both as a biotin--[acetyl-CoA-carboxylase] ligase and a repressor.</text>
</comment>
<keyword evidence="4" id="KW-0805">Transcription regulation</keyword>
<dbReference type="PANTHER" id="PTHR12835">
    <property type="entry name" value="BIOTIN PROTEIN LIGASE"/>
    <property type="match status" value="1"/>
</dbReference>
<dbReference type="PANTHER" id="PTHR12835:SF5">
    <property type="entry name" value="BIOTIN--PROTEIN LIGASE"/>
    <property type="match status" value="1"/>
</dbReference>
<dbReference type="GO" id="GO:0005524">
    <property type="term" value="F:ATP binding"/>
    <property type="evidence" value="ECO:0007669"/>
    <property type="project" value="UniProtKB-UniRule"/>
</dbReference>
<proteinExistence type="inferred from homology"/>
<evidence type="ECO:0000313" key="6">
    <source>
        <dbReference type="EMBL" id="AJD91280.1"/>
    </source>
</evidence>
<dbReference type="GO" id="GO:0016740">
    <property type="term" value="F:transferase activity"/>
    <property type="evidence" value="ECO:0007669"/>
    <property type="project" value="UniProtKB-ARBA"/>
</dbReference>
<dbReference type="GO" id="GO:0004077">
    <property type="term" value="F:biotin--[biotin carboxyl-carrier protein] ligase activity"/>
    <property type="evidence" value="ECO:0007669"/>
    <property type="project" value="UniProtKB-UniRule"/>
</dbReference>
<dbReference type="KEGG" id="jeo:JMA_19630"/>
<evidence type="ECO:0000313" key="7">
    <source>
        <dbReference type="Proteomes" id="UP000031449"/>
    </source>
</evidence>
<keyword evidence="4" id="KW-0804">Transcription</keyword>
<dbReference type="NCBIfam" id="TIGR00121">
    <property type="entry name" value="birA_ligase"/>
    <property type="match status" value="1"/>
</dbReference>
<dbReference type="EC" id="6.3.4.15" evidence="4"/>
<evidence type="ECO:0000256" key="4">
    <source>
        <dbReference type="HAMAP-Rule" id="MF_00978"/>
    </source>
</evidence>
<dbReference type="SUPFAM" id="SSF55681">
    <property type="entry name" value="Class II aaRS and biotin synthetases"/>
    <property type="match status" value="1"/>
</dbReference>
<dbReference type="PROSITE" id="PS51733">
    <property type="entry name" value="BPL_LPL_CATALYTIC"/>
    <property type="match status" value="1"/>
</dbReference>
<dbReference type="HOGENOM" id="CLU_051096_0_0_9"/>
<dbReference type="GO" id="GO:0006355">
    <property type="term" value="P:regulation of DNA-templated transcription"/>
    <property type="evidence" value="ECO:0007669"/>
    <property type="project" value="UniProtKB-UniRule"/>
</dbReference>
<keyword evidence="7" id="KW-1185">Reference proteome</keyword>
<dbReference type="CDD" id="cd00090">
    <property type="entry name" value="HTH_ARSR"/>
    <property type="match status" value="1"/>
</dbReference>
<dbReference type="Pfam" id="PF08279">
    <property type="entry name" value="HTH_11"/>
    <property type="match status" value="1"/>
</dbReference>
<keyword evidence="4" id="KW-0547">Nucleotide-binding</keyword>
<dbReference type="InterPro" id="IPR013196">
    <property type="entry name" value="HTH_11"/>
</dbReference>
<gene>
    <name evidence="4" type="primary">birA</name>
    <name evidence="6" type="ORF">JMA_19630</name>
</gene>
<dbReference type="InterPro" id="IPR011991">
    <property type="entry name" value="ArsR-like_HTH"/>
</dbReference>
<keyword evidence="4" id="KW-0067">ATP-binding</keyword>
<dbReference type="GO" id="GO:0003677">
    <property type="term" value="F:DNA binding"/>
    <property type="evidence" value="ECO:0007669"/>
    <property type="project" value="UniProtKB-UniRule"/>
</dbReference>
<dbReference type="InterPro" id="IPR045864">
    <property type="entry name" value="aa-tRNA-synth_II/BPL/LPL"/>
</dbReference>
<dbReference type="OrthoDB" id="9807064at2"/>
<dbReference type="InterPro" id="IPR004408">
    <property type="entry name" value="Biotin_CoA_COase_ligase"/>
</dbReference>
<feature type="binding site" evidence="4">
    <location>
        <position position="118"/>
    </location>
    <ligand>
        <name>biotin</name>
        <dbReference type="ChEBI" id="CHEBI:57586"/>
    </ligand>
</feature>
<comment type="caution">
    <text evidence="4">Lacks conserved residue(s) required for the propagation of feature annotation.</text>
</comment>
<dbReference type="GO" id="GO:0009249">
    <property type="term" value="P:protein lipoylation"/>
    <property type="evidence" value="ECO:0007669"/>
    <property type="project" value="UniProtKB-ARBA"/>
</dbReference>
<dbReference type="STRING" id="1508404.JMA_19630"/>
<dbReference type="AlphaFoldDB" id="A0A0B5AM27"/>
<name>A0A0B5AM27_9BACL</name>
<accession>A0A0B5AM27</accession>
<dbReference type="Gene3D" id="1.10.10.10">
    <property type="entry name" value="Winged helix-like DNA-binding domain superfamily/Winged helix DNA-binding domain"/>
    <property type="match status" value="1"/>
</dbReference>
<keyword evidence="3 4" id="KW-0092">Biotin</keyword>
<dbReference type="GO" id="GO:0005737">
    <property type="term" value="C:cytoplasm"/>
    <property type="evidence" value="ECO:0007669"/>
    <property type="project" value="TreeGrafter"/>
</dbReference>
<protein>
    <recommendedName>
        <fullName evidence="4">Bifunctional ligase/repressor BirA</fullName>
    </recommendedName>
    <alternativeName>
        <fullName evidence="4">Biotin--[acetyl-CoA-carboxylase] ligase</fullName>
        <ecNumber evidence="4">6.3.4.15</ecNumber>
    </alternativeName>
    <alternativeName>
        <fullName evidence="4">Biotin--protein ligase</fullName>
    </alternativeName>
    <alternativeName>
        <fullName evidence="4">Biotin-[acetyl-CoA carboxylase] synthetase</fullName>
    </alternativeName>
</protein>
<organism evidence="6 7">
    <name type="scientific">Jeotgalibacillus malaysiensis</name>
    <dbReference type="NCBI Taxonomy" id="1508404"/>
    <lineage>
        <taxon>Bacteria</taxon>
        <taxon>Bacillati</taxon>
        <taxon>Bacillota</taxon>
        <taxon>Bacilli</taxon>
        <taxon>Bacillales</taxon>
        <taxon>Caryophanaceae</taxon>
        <taxon>Jeotgalibacillus</taxon>
    </lineage>
</organism>
<dbReference type="InterPro" id="IPR030855">
    <property type="entry name" value="Bifunct_BirA"/>
</dbReference>
<dbReference type="Pfam" id="PF02237">
    <property type="entry name" value="BPL_C"/>
    <property type="match status" value="1"/>
</dbReference>
<evidence type="ECO:0000259" key="5">
    <source>
        <dbReference type="PROSITE" id="PS51733"/>
    </source>
</evidence>
<comment type="catalytic activity">
    <reaction evidence="4">
        <text>biotin + L-lysyl-[protein] + ATP = N(6)-biotinyl-L-lysyl-[protein] + AMP + diphosphate + H(+)</text>
        <dbReference type="Rhea" id="RHEA:11756"/>
        <dbReference type="Rhea" id="RHEA-COMP:9752"/>
        <dbReference type="Rhea" id="RHEA-COMP:10505"/>
        <dbReference type="ChEBI" id="CHEBI:15378"/>
        <dbReference type="ChEBI" id="CHEBI:29969"/>
        <dbReference type="ChEBI" id="CHEBI:30616"/>
        <dbReference type="ChEBI" id="CHEBI:33019"/>
        <dbReference type="ChEBI" id="CHEBI:57586"/>
        <dbReference type="ChEBI" id="CHEBI:83144"/>
        <dbReference type="ChEBI" id="CHEBI:456215"/>
        <dbReference type="EC" id="6.3.4.15"/>
    </reaction>
</comment>
<dbReference type="Proteomes" id="UP000031449">
    <property type="component" value="Chromosome"/>
</dbReference>
<dbReference type="CDD" id="cd16442">
    <property type="entry name" value="BPL"/>
    <property type="match status" value="1"/>
</dbReference>